<feature type="compositionally biased region" description="Polar residues" evidence="3">
    <location>
        <begin position="277"/>
        <end position="306"/>
    </location>
</feature>
<dbReference type="SUPFAM" id="SSF103657">
    <property type="entry name" value="BAR/IMD domain-like"/>
    <property type="match status" value="1"/>
</dbReference>
<comment type="caution">
    <text evidence="6">The sequence shown here is derived from an EMBL/GenBank/DDBJ whole genome shotgun (WGS) entry which is preliminary data.</text>
</comment>
<dbReference type="GO" id="GO:0097320">
    <property type="term" value="P:plasma membrane tubulation"/>
    <property type="evidence" value="ECO:0007669"/>
    <property type="project" value="TreeGrafter"/>
</dbReference>
<dbReference type="PROSITE" id="PS50002">
    <property type="entry name" value="SH3"/>
    <property type="match status" value="1"/>
</dbReference>
<dbReference type="GO" id="GO:0015629">
    <property type="term" value="C:actin cytoskeleton"/>
    <property type="evidence" value="ECO:0007669"/>
    <property type="project" value="TreeGrafter"/>
</dbReference>
<dbReference type="SUPFAM" id="SSF50044">
    <property type="entry name" value="SH3-domain"/>
    <property type="match status" value="1"/>
</dbReference>
<dbReference type="Pfam" id="PF03114">
    <property type="entry name" value="BAR"/>
    <property type="match status" value="1"/>
</dbReference>
<dbReference type="InterPro" id="IPR027267">
    <property type="entry name" value="AH/BAR_dom_sf"/>
</dbReference>
<dbReference type="GO" id="GO:0051666">
    <property type="term" value="P:actin cortical patch localization"/>
    <property type="evidence" value="ECO:0007669"/>
    <property type="project" value="InterPro"/>
</dbReference>
<dbReference type="GO" id="GO:1990528">
    <property type="term" value="C:Rvs161p-Rvs167p complex"/>
    <property type="evidence" value="ECO:0007669"/>
    <property type="project" value="TreeGrafter"/>
</dbReference>
<name>A0A1R0GTQ0_9FUNG</name>
<feature type="region of interest" description="Disordered" evidence="3">
    <location>
        <begin position="434"/>
        <end position="512"/>
    </location>
</feature>
<evidence type="ECO:0000259" key="5">
    <source>
        <dbReference type="PROSITE" id="PS51021"/>
    </source>
</evidence>
<dbReference type="Gene3D" id="1.20.1270.60">
    <property type="entry name" value="Arfaptin homology (AH) domain/BAR domain"/>
    <property type="match status" value="1"/>
</dbReference>
<feature type="domain" description="BAR" evidence="5">
    <location>
        <begin position="17"/>
        <end position="241"/>
    </location>
</feature>
<dbReference type="Gene3D" id="2.30.30.40">
    <property type="entry name" value="SH3 Domains"/>
    <property type="match status" value="1"/>
</dbReference>
<dbReference type="SMART" id="SM00326">
    <property type="entry name" value="SH3"/>
    <property type="match status" value="1"/>
</dbReference>
<dbReference type="GO" id="GO:0008289">
    <property type="term" value="F:lipid binding"/>
    <property type="evidence" value="ECO:0007669"/>
    <property type="project" value="TreeGrafter"/>
</dbReference>
<evidence type="ECO:0000256" key="3">
    <source>
        <dbReference type="SAM" id="MobiDB-lite"/>
    </source>
</evidence>
<dbReference type="InterPro" id="IPR001452">
    <property type="entry name" value="SH3_domain"/>
</dbReference>
<dbReference type="Proteomes" id="UP000187455">
    <property type="component" value="Unassembled WGS sequence"/>
</dbReference>
<evidence type="ECO:0000256" key="1">
    <source>
        <dbReference type="ARBA" id="ARBA00022443"/>
    </source>
</evidence>
<feature type="compositionally biased region" description="Polar residues" evidence="3">
    <location>
        <begin position="462"/>
        <end position="488"/>
    </location>
</feature>
<sequence>MASSIRKNFGKLGQWTGDILGKEEKSELPDHFKSLMAETEIKKVGTENLNNSLILFTNHLSKKKETTENSKNKVYILEILANSLMSLGESLPRDSLYGRALKNVASVELSIVSNQSSFVTLIKDEFQTNLERQIDSLKEFTKLQKKFENRRLDYESKNNKLVRLKKESTSVEDDCRQALAKYEDSYDEIVSRMLNFQDAEEDHLHCLYSFYQAQMDYHRSALNSLESLNNFFIDSFKTKRPPALERFPNMKIKLSKLDSRRTNEFENSYHMSRNDSAHSVNSVSNNPKSHPNDNPQPIPEQISSKPSIFRRAPPPPPPTIPKTVRSPNKTVRKALYDFRGIEHGELPLHIGDIVQVDSKIDDGWWSGTILRSSDSLSVSRRGMFPVSYTCDFEEPVNTFVKSQSGYDYPPRPGHVPDISNKMNHASSDIHVARVHSNSSSDHPNGGYDKSNAHPNSIDKPNLTKNSRPLSRNATAPNLSEQSTFNSHTAHPPIPNRSRTQGQPSASLVDGTSGNLARPLDNYGLCSVCGCDDYEPNVFKVGSCNNCFHKH</sequence>
<accession>A0A1R0GTQ0</accession>
<gene>
    <name evidence="6" type="ORF">AYI68_g5627</name>
</gene>
<feature type="domain" description="SH3" evidence="4">
    <location>
        <begin position="327"/>
        <end position="394"/>
    </location>
</feature>
<protein>
    <submittedName>
        <fullName evidence="6">Meiotically up-regulated gene 137 protein</fullName>
    </submittedName>
</protein>
<reference evidence="6 7" key="1">
    <citation type="journal article" date="2016" name="Mol. Biol. Evol.">
        <title>Genome-Wide Survey of Gut Fungi (Harpellales) Reveals the First Horizontally Transferred Ubiquitin Gene from a Mosquito Host.</title>
        <authorList>
            <person name="Wang Y."/>
            <person name="White M.M."/>
            <person name="Kvist S."/>
            <person name="Moncalvo J.M."/>
        </authorList>
    </citation>
    <scope>NUCLEOTIDE SEQUENCE [LARGE SCALE GENOMIC DNA]</scope>
    <source>
        <strain evidence="6 7">ALG-7-W6</strain>
    </source>
</reference>
<dbReference type="SMART" id="SM00721">
    <property type="entry name" value="BAR"/>
    <property type="match status" value="1"/>
</dbReference>
<dbReference type="InterPro" id="IPR046982">
    <property type="entry name" value="BIN3/RVS161-like"/>
</dbReference>
<dbReference type="GO" id="GO:0043332">
    <property type="term" value="C:mating projection tip"/>
    <property type="evidence" value="ECO:0007669"/>
    <property type="project" value="TreeGrafter"/>
</dbReference>
<dbReference type="GO" id="GO:0006897">
    <property type="term" value="P:endocytosis"/>
    <property type="evidence" value="ECO:0007669"/>
    <property type="project" value="InterPro"/>
</dbReference>
<dbReference type="AlphaFoldDB" id="A0A1R0GTQ0"/>
<evidence type="ECO:0000256" key="2">
    <source>
        <dbReference type="PROSITE-ProRule" id="PRU00192"/>
    </source>
</evidence>
<dbReference type="GO" id="GO:0031097">
    <property type="term" value="C:medial cortex"/>
    <property type="evidence" value="ECO:0007669"/>
    <property type="project" value="TreeGrafter"/>
</dbReference>
<dbReference type="CDD" id="cd00174">
    <property type="entry name" value="SH3"/>
    <property type="match status" value="1"/>
</dbReference>
<dbReference type="PROSITE" id="PS51021">
    <property type="entry name" value="BAR"/>
    <property type="match status" value="1"/>
</dbReference>
<feature type="region of interest" description="Disordered" evidence="3">
    <location>
        <begin position="269"/>
        <end position="327"/>
    </location>
</feature>
<evidence type="ECO:0000313" key="6">
    <source>
        <dbReference type="EMBL" id="OLY80274.1"/>
    </source>
</evidence>
<dbReference type="PANTHER" id="PTHR47174">
    <property type="entry name" value="BRIDGING INTEGRATOR 3"/>
    <property type="match status" value="1"/>
</dbReference>
<dbReference type="OrthoDB" id="14167at2759"/>
<proteinExistence type="predicted"/>
<feature type="region of interest" description="Disordered" evidence="3">
    <location>
        <begin position="403"/>
        <end position="422"/>
    </location>
</feature>
<dbReference type="CDD" id="cd16448">
    <property type="entry name" value="RING-H2"/>
    <property type="match status" value="1"/>
</dbReference>
<dbReference type="STRING" id="133383.A0A1R0GTQ0"/>
<dbReference type="EMBL" id="LSSL01003608">
    <property type="protein sequence ID" value="OLY80274.1"/>
    <property type="molecule type" value="Genomic_DNA"/>
</dbReference>
<dbReference type="PANTHER" id="PTHR47174:SF1">
    <property type="entry name" value="REDUCED VIABILITY UPON STARVATION PROTEIN 167"/>
    <property type="match status" value="1"/>
</dbReference>
<evidence type="ECO:0000259" key="4">
    <source>
        <dbReference type="PROSITE" id="PS50002"/>
    </source>
</evidence>
<organism evidence="6 7">
    <name type="scientific">Smittium mucronatum</name>
    <dbReference type="NCBI Taxonomy" id="133383"/>
    <lineage>
        <taxon>Eukaryota</taxon>
        <taxon>Fungi</taxon>
        <taxon>Fungi incertae sedis</taxon>
        <taxon>Zoopagomycota</taxon>
        <taxon>Kickxellomycotina</taxon>
        <taxon>Harpellomycetes</taxon>
        <taxon>Harpellales</taxon>
        <taxon>Legeriomycetaceae</taxon>
        <taxon>Smittium</taxon>
    </lineage>
</organism>
<keyword evidence="1 2" id="KW-0728">SH3 domain</keyword>
<dbReference type="Pfam" id="PF00018">
    <property type="entry name" value="SH3_1"/>
    <property type="match status" value="1"/>
</dbReference>
<dbReference type="InterPro" id="IPR004148">
    <property type="entry name" value="BAR_dom"/>
</dbReference>
<dbReference type="InterPro" id="IPR036028">
    <property type="entry name" value="SH3-like_dom_sf"/>
</dbReference>
<feature type="compositionally biased region" description="Polar residues" evidence="3">
    <location>
        <begin position="496"/>
        <end position="512"/>
    </location>
</feature>
<keyword evidence="7" id="KW-1185">Reference proteome</keyword>
<evidence type="ECO:0000313" key="7">
    <source>
        <dbReference type="Proteomes" id="UP000187455"/>
    </source>
</evidence>